<feature type="region of interest" description="Disordered" evidence="2">
    <location>
        <begin position="1"/>
        <end position="47"/>
    </location>
</feature>
<sequence>MKPQADPRRDRPSAEQNGSTSAAFAFATEPTELCQHPQPIPPMNGANLDTKLIAHSVAPAPTSLHNTSNIPSSGHEDDEATPAAAGAAADEIDQLENEVIHFMNLSLEEKEKSEVLSGRLASVTQEKEHLERQVDELDQDLGNDEWQDNEVIPADTGDAISRVNAKITKLRASAQQHESYLSTLTLDNDQHTKAITQLEYHLSLARDELAQKTQEGERLRKELEYTTKTLKSEEQTNEELLGDIKAIEQQCDELRASNAWSGKKLAEAEQTADTLSELVKRKIAELQNVQKAGAAQVEKMRLEIDLKQKEIERLKTEKATIRARCEGFEPAPKRPKVGWRLVRPDEMVEIVSPEEDKDDKIKKLTDELRRHQKRRVRAIAIAIDLSGSAAGSLTGGIKLFYAHLLNELRSSPCQTYIMTVVHGPGNTATVKSQFSDSWATHESVLADQQASGHQQHIACLRKIKEVAVTTGLVLDLQVVLIGDGDTDGDSPDGSRAVCTDFASSNPTVHIHSAVVRTGSAEESDKYWSNLEQWHTWNYASCTGGNMMVWWQNNPLPDLRDLVL</sequence>
<evidence type="ECO:0000256" key="2">
    <source>
        <dbReference type="SAM" id="MobiDB-lite"/>
    </source>
</evidence>
<feature type="compositionally biased region" description="Basic and acidic residues" evidence="2">
    <location>
        <begin position="1"/>
        <end position="13"/>
    </location>
</feature>
<comment type="caution">
    <text evidence="3">The sequence shown here is derived from an EMBL/GenBank/DDBJ whole genome shotgun (WGS) entry which is preliminary data.</text>
</comment>
<keyword evidence="1" id="KW-0175">Coiled coil</keyword>
<evidence type="ECO:0000313" key="3">
    <source>
        <dbReference type="EMBL" id="KAK2608063.1"/>
    </source>
</evidence>
<evidence type="ECO:0000256" key="1">
    <source>
        <dbReference type="SAM" id="Coils"/>
    </source>
</evidence>
<feature type="compositionally biased region" description="Polar residues" evidence="2">
    <location>
        <begin position="63"/>
        <end position="72"/>
    </location>
</feature>
<feature type="region of interest" description="Disordered" evidence="2">
    <location>
        <begin position="61"/>
        <end position="87"/>
    </location>
</feature>
<protein>
    <submittedName>
        <fullName evidence="3">Uncharacterized protein</fullName>
    </submittedName>
</protein>
<gene>
    <name evidence="3" type="ORF">N8I77_006698</name>
</gene>
<evidence type="ECO:0000313" key="4">
    <source>
        <dbReference type="Proteomes" id="UP001265746"/>
    </source>
</evidence>
<dbReference type="Proteomes" id="UP001265746">
    <property type="component" value="Unassembled WGS sequence"/>
</dbReference>
<feature type="coiled-coil region" evidence="1">
    <location>
        <begin position="202"/>
        <end position="324"/>
    </location>
</feature>
<name>A0AAD9W427_PHOAM</name>
<feature type="coiled-coil region" evidence="1">
    <location>
        <begin position="113"/>
        <end position="147"/>
    </location>
</feature>
<feature type="coiled-coil region" evidence="1">
    <location>
        <begin position="354"/>
        <end position="381"/>
    </location>
</feature>
<organism evidence="3 4">
    <name type="scientific">Phomopsis amygdali</name>
    <name type="common">Fusicoccum amygdali</name>
    <dbReference type="NCBI Taxonomy" id="1214568"/>
    <lineage>
        <taxon>Eukaryota</taxon>
        <taxon>Fungi</taxon>
        <taxon>Dikarya</taxon>
        <taxon>Ascomycota</taxon>
        <taxon>Pezizomycotina</taxon>
        <taxon>Sordariomycetes</taxon>
        <taxon>Sordariomycetidae</taxon>
        <taxon>Diaporthales</taxon>
        <taxon>Diaporthaceae</taxon>
        <taxon>Diaporthe</taxon>
    </lineage>
</organism>
<keyword evidence="4" id="KW-1185">Reference proteome</keyword>
<dbReference type="EMBL" id="JAUJFL010000003">
    <property type="protein sequence ID" value="KAK2608063.1"/>
    <property type="molecule type" value="Genomic_DNA"/>
</dbReference>
<accession>A0AAD9W427</accession>
<proteinExistence type="predicted"/>
<dbReference type="AlphaFoldDB" id="A0AAD9W427"/>
<reference evidence="3" key="1">
    <citation type="submission" date="2023-06" db="EMBL/GenBank/DDBJ databases">
        <authorList>
            <person name="Noh H."/>
        </authorList>
    </citation>
    <scope>NUCLEOTIDE SEQUENCE</scope>
    <source>
        <strain evidence="3">DUCC20226</strain>
    </source>
</reference>